<name>A0AAN7J472_QUERU</name>
<sequence length="86" mass="9705">MERTSFKLALLMAILAFAYGFPLGAEARLTPTMHCGPKGDCNGSCPSYCERCTCQQPWCVRSHYKQEFLNKAIFGQMVELEQEPSH</sequence>
<evidence type="ECO:0000313" key="3">
    <source>
        <dbReference type="Proteomes" id="UP001324115"/>
    </source>
</evidence>
<organism evidence="2 3">
    <name type="scientific">Quercus rubra</name>
    <name type="common">Northern red oak</name>
    <name type="synonym">Quercus borealis</name>
    <dbReference type="NCBI Taxonomy" id="3512"/>
    <lineage>
        <taxon>Eukaryota</taxon>
        <taxon>Viridiplantae</taxon>
        <taxon>Streptophyta</taxon>
        <taxon>Embryophyta</taxon>
        <taxon>Tracheophyta</taxon>
        <taxon>Spermatophyta</taxon>
        <taxon>Magnoliopsida</taxon>
        <taxon>eudicotyledons</taxon>
        <taxon>Gunneridae</taxon>
        <taxon>Pentapetalae</taxon>
        <taxon>rosids</taxon>
        <taxon>fabids</taxon>
        <taxon>Fagales</taxon>
        <taxon>Fagaceae</taxon>
        <taxon>Quercus</taxon>
    </lineage>
</organism>
<accession>A0AAN7J472</accession>
<proteinExistence type="predicted"/>
<feature type="chain" id="PRO_5043021831" evidence="1">
    <location>
        <begin position="21"/>
        <end position="86"/>
    </location>
</feature>
<keyword evidence="3" id="KW-1185">Reference proteome</keyword>
<comment type="caution">
    <text evidence="2">The sequence shown here is derived from an EMBL/GenBank/DDBJ whole genome shotgun (WGS) entry which is preliminary data.</text>
</comment>
<keyword evidence="1" id="KW-0732">Signal</keyword>
<evidence type="ECO:0000256" key="1">
    <source>
        <dbReference type="SAM" id="SignalP"/>
    </source>
</evidence>
<protein>
    <submittedName>
        <fullName evidence="2">Uncharacterized protein</fullName>
    </submittedName>
</protein>
<feature type="signal peptide" evidence="1">
    <location>
        <begin position="1"/>
        <end position="20"/>
    </location>
</feature>
<dbReference type="AlphaFoldDB" id="A0AAN7J472"/>
<evidence type="ECO:0000313" key="2">
    <source>
        <dbReference type="EMBL" id="KAK4598794.1"/>
    </source>
</evidence>
<dbReference type="Proteomes" id="UP001324115">
    <property type="component" value="Unassembled WGS sequence"/>
</dbReference>
<dbReference type="EMBL" id="JAXUIC010000003">
    <property type="protein sequence ID" value="KAK4598794.1"/>
    <property type="molecule type" value="Genomic_DNA"/>
</dbReference>
<reference evidence="2 3" key="1">
    <citation type="journal article" date="2023" name="G3 (Bethesda)">
        <title>A haplotype-resolved chromosome-scale genome for Quercus rubra L. provides insights into the genetics of adaptive traits for red oak species.</title>
        <authorList>
            <person name="Kapoor B."/>
            <person name="Jenkins J."/>
            <person name="Schmutz J."/>
            <person name="Zhebentyayeva T."/>
            <person name="Kuelheim C."/>
            <person name="Coggeshall M."/>
            <person name="Heim C."/>
            <person name="Lasky J.R."/>
            <person name="Leites L."/>
            <person name="Islam-Faridi N."/>
            <person name="Romero-Severson J."/>
            <person name="DeLeo V.L."/>
            <person name="Lucas S.M."/>
            <person name="Lazic D."/>
            <person name="Gailing O."/>
            <person name="Carlson J."/>
            <person name="Staton M."/>
        </authorList>
    </citation>
    <scope>NUCLEOTIDE SEQUENCE [LARGE SCALE GENOMIC DNA]</scope>
    <source>
        <strain evidence="2">Pseudo-F2</strain>
    </source>
</reference>
<gene>
    <name evidence="2" type="ORF">RGQ29_016021</name>
</gene>